<keyword evidence="2" id="KW-1185">Reference proteome</keyword>
<proteinExistence type="predicted"/>
<dbReference type="RefSeq" id="XP_002957000.1">
    <property type="nucleotide sequence ID" value="XM_002956954.1"/>
</dbReference>
<dbReference type="GeneID" id="9622734"/>
<sequence>MQNHSLLFARPRCKARYYRLKKFSPFAEHKSCSKGTWLTYLKKLHPCPTHQRLGVLVSAISQPVHTSCVMSYSLHKATATTQARGPHHARPMMMMAQPKYVDETPTKSKATARYDLKTITANTVKISLRCFDRYFSLRTPSRPSGPLTILLLSSSSSSLCHDHNMRFRRPP</sequence>
<gene>
    <name evidence="1" type="ORF">VOLCADRAFT_98023</name>
</gene>
<name>D8UE89_VOLCA</name>
<dbReference type="AlphaFoldDB" id="D8UE89"/>
<protein>
    <submittedName>
        <fullName evidence="1">Uncharacterized protein</fullName>
    </submittedName>
</protein>
<organism evidence="2">
    <name type="scientific">Volvox carteri f. nagariensis</name>
    <dbReference type="NCBI Taxonomy" id="3068"/>
    <lineage>
        <taxon>Eukaryota</taxon>
        <taxon>Viridiplantae</taxon>
        <taxon>Chlorophyta</taxon>
        <taxon>core chlorophytes</taxon>
        <taxon>Chlorophyceae</taxon>
        <taxon>CS clade</taxon>
        <taxon>Chlamydomonadales</taxon>
        <taxon>Volvocaceae</taxon>
        <taxon>Volvox</taxon>
    </lineage>
</organism>
<evidence type="ECO:0000313" key="1">
    <source>
        <dbReference type="EMBL" id="EFJ41963.1"/>
    </source>
</evidence>
<dbReference type="EMBL" id="GL378388">
    <property type="protein sequence ID" value="EFJ41963.1"/>
    <property type="molecule type" value="Genomic_DNA"/>
</dbReference>
<reference evidence="1 2" key="1">
    <citation type="journal article" date="2010" name="Science">
        <title>Genomic analysis of organismal complexity in the multicellular green alga Volvox carteri.</title>
        <authorList>
            <person name="Prochnik S.E."/>
            <person name="Umen J."/>
            <person name="Nedelcu A.M."/>
            <person name="Hallmann A."/>
            <person name="Miller S.M."/>
            <person name="Nishii I."/>
            <person name="Ferris P."/>
            <person name="Kuo A."/>
            <person name="Mitros T."/>
            <person name="Fritz-Laylin L.K."/>
            <person name="Hellsten U."/>
            <person name="Chapman J."/>
            <person name="Simakov O."/>
            <person name="Rensing S.A."/>
            <person name="Terry A."/>
            <person name="Pangilinan J."/>
            <person name="Kapitonov V."/>
            <person name="Jurka J."/>
            <person name="Salamov A."/>
            <person name="Shapiro H."/>
            <person name="Schmutz J."/>
            <person name="Grimwood J."/>
            <person name="Lindquist E."/>
            <person name="Lucas S."/>
            <person name="Grigoriev I.V."/>
            <person name="Schmitt R."/>
            <person name="Kirk D."/>
            <person name="Rokhsar D.S."/>
        </authorList>
    </citation>
    <scope>NUCLEOTIDE SEQUENCE [LARGE SCALE GENOMIC DNA]</scope>
    <source>
        <strain evidence="2">f. Nagariensis / Eve</strain>
    </source>
</reference>
<dbReference type="KEGG" id="vcn:VOLCADRAFT_98023"/>
<evidence type="ECO:0000313" key="2">
    <source>
        <dbReference type="Proteomes" id="UP000001058"/>
    </source>
</evidence>
<dbReference type="Proteomes" id="UP000001058">
    <property type="component" value="Unassembled WGS sequence"/>
</dbReference>
<dbReference type="InParanoid" id="D8UE89"/>
<accession>D8UE89</accession>